<accession>A0A2C9EHV9</accession>
<organism evidence="3 4">
    <name type="scientific">Pseudomonas protegens (strain DSM 19095 / LMG 27888 / CFBP 6595 / CHA0)</name>
    <dbReference type="NCBI Taxonomy" id="1124983"/>
    <lineage>
        <taxon>Bacteria</taxon>
        <taxon>Pseudomonadati</taxon>
        <taxon>Pseudomonadota</taxon>
        <taxon>Gammaproteobacteria</taxon>
        <taxon>Pseudomonadales</taxon>
        <taxon>Pseudomonadaceae</taxon>
        <taxon>Pseudomonas</taxon>
    </lineage>
</organism>
<feature type="transmembrane region" description="Helical" evidence="2">
    <location>
        <begin position="43"/>
        <end position="62"/>
    </location>
</feature>
<evidence type="ECO:0008006" key="5">
    <source>
        <dbReference type="Google" id="ProtNLM"/>
    </source>
</evidence>
<dbReference type="Proteomes" id="UP000013940">
    <property type="component" value="Chromosome"/>
</dbReference>
<gene>
    <name evidence="3" type="ORF">PFLCHA0_c14420</name>
</gene>
<protein>
    <recommendedName>
        <fullName evidence="5">Low affinity iron permease family protein</fullName>
    </recommendedName>
</protein>
<evidence type="ECO:0000313" key="4">
    <source>
        <dbReference type="Proteomes" id="UP000013940"/>
    </source>
</evidence>
<dbReference type="HOGENOM" id="CLU_072266_2_2_6"/>
<dbReference type="eggNOG" id="COG5478">
    <property type="taxonomic scope" value="Bacteria"/>
</dbReference>
<evidence type="ECO:0000256" key="1">
    <source>
        <dbReference type="SAM" id="MobiDB-lite"/>
    </source>
</evidence>
<dbReference type="EMBL" id="CP003190">
    <property type="protein sequence ID" value="AGL83232.1"/>
    <property type="molecule type" value="Genomic_DNA"/>
</dbReference>
<evidence type="ECO:0000313" key="3">
    <source>
        <dbReference type="EMBL" id="AGL83232.1"/>
    </source>
</evidence>
<keyword evidence="2" id="KW-0472">Membrane</keyword>
<feature type="region of interest" description="Disordered" evidence="1">
    <location>
        <begin position="112"/>
        <end position="136"/>
    </location>
</feature>
<evidence type="ECO:0000256" key="2">
    <source>
        <dbReference type="SAM" id="Phobius"/>
    </source>
</evidence>
<dbReference type="InterPro" id="IPR007251">
    <property type="entry name" value="Iron_permease_Fet4"/>
</dbReference>
<reference evidence="4" key="1">
    <citation type="journal article" date="2014" name="Genome Announc.">
        <title>Full-genome sequence of the plant growth-promoting bacterium Pseudomonas protegens CHA0.</title>
        <authorList>
            <person name="Jousset A."/>
            <person name="Schuldes J."/>
            <person name="Keel C."/>
            <person name="Maurhofer M."/>
            <person name="Daniel R."/>
            <person name="Scheu S."/>
            <person name="Thuermer A."/>
        </authorList>
    </citation>
    <scope>NUCLEOTIDE SEQUENCE [LARGE SCALE GENOMIC DNA]</scope>
    <source>
        <strain evidence="4">DSM 19095 / LMG 27888 / CFBP 6595 / CHA0</strain>
    </source>
</reference>
<dbReference type="KEGG" id="pprc:PFLCHA0_c14420"/>
<proteinExistence type="predicted"/>
<keyword evidence="2" id="KW-1133">Transmembrane helix</keyword>
<dbReference type="GO" id="GO:0055085">
    <property type="term" value="P:transmembrane transport"/>
    <property type="evidence" value="ECO:0007669"/>
    <property type="project" value="InterPro"/>
</dbReference>
<dbReference type="AlphaFoldDB" id="A0A2C9EHV9"/>
<name>A0A2C9EHV9_PSEPH</name>
<dbReference type="GeneID" id="57474425"/>
<dbReference type="RefSeq" id="WP_015634485.1">
    <property type="nucleotide sequence ID" value="NC_021237.1"/>
</dbReference>
<keyword evidence="2" id="KW-0812">Transmembrane</keyword>
<sequence length="136" mass="15413">MKFSKISQTLSMWAGSPKTFLGALLLILIWGLSGPVFHFNDTWQLIINTSTTIITFLMVFLIQNTQNRDNDILHLKIDELLRATKAAHNAMLNLDGLDLKQLEQMRREYREIGQGGDSELSVSTSSQQDKTDLNQC</sequence>
<dbReference type="Pfam" id="PF04120">
    <property type="entry name" value="Iron_permease"/>
    <property type="match status" value="1"/>
</dbReference>